<dbReference type="PROSITE" id="PS00463">
    <property type="entry name" value="ZN2_CY6_FUNGAL_1"/>
    <property type="match status" value="1"/>
</dbReference>
<dbReference type="GO" id="GO:0006351">
    <property type="term" value="P:DNA-templated transcription"/>
    <property type="evidence" value="ECO:0007669"/>
    <property type="project" value="InterPro"/>
</dbReference>
<keyword evidence="4" id="KW-0238">DNA-binding</keyword>
<evidence type="ECO:0000256" key="3">
    <source>
        <dbReference type="ARBA" id="ARBA00023015"/>
    </source>
</evidence>
<evidence type="ECO:0000313" key="9">
    <source>
        <dbReference type="Proteomes" id="UP000509510"/>
    </source>
</evidence>
<dbReference type="KEGG" id="trg:TRUGW13939_00842"/>
<dbReference type="CDD" id="cd12148">
    <property type="entry name" value="fungal_TF_MHR"/>
    <property type="match status" value="1"/>
</dbReference>
<dbReference type="SMART" id="SM00906">
    <property type="entry name" value="Fungal_trans"/>
    <property type="match status" value="1"/>
</dbReference>
<evidence type="ECO:0000256" key="5">
    <source>
        <dbReference type="ARBA" id="ARBA00023163"/>
    </source>
</evidence>
<dbReference type="EMBL" id="CP055898">
    <property type="protein sequence ID" value="QKX53762.1"/>
    <property type="molecule type" value="Genomic_DNA"/>
</dbReference>
<dbReference type="Gene3D" id="4.10.240.10">
    <property type="entry name" value="Zn(2)-C6 fungal-type DNA-binding domain"/>
    <property type="match status" value="1"/>
</dbReference>
<keyword evidence="9" id="KW-1185">Reference proteome</keyword>
<dbReference type="PROSITE" id="PS50048">
    <property type="entry name" value="ZN2_CY6_FUNGAL_2"/>
    <property type="match status" value="1"/>
</dbReference>
<keyword evidence="2" id="KW-0479">Metal-binding</keyword>
<dbReference type="SMART" id="SM00066">
    <property type="entry name" value="GAL4"/>
    <property type="match status" value="1"/>
</dbReference>
<evidence type="ECO:0000256" key="6">
    <source>
        <dbReference type="ARBA" id="ARBA00023242"/>
    </source>
</evidence>
<proteinExistence type="predicted"/>
<dbReference type="GO" id="GO:0000981">
    <property type="term" value="F:DNA-binding transcription factor activity, RNA polymerase II-specific"/>
    <property type="evidence" value="ECO:0007669"/>
    <property type="project" value="InterPro"/>
</dbReference>
<name>A0A7H8QJC9_TALRU</name>
<dbReference type="InterPro" id="IPR050613">
    <property type="entry name" value="Sec_Metabolite_Reg"/>
</dbReference>
<keyword evidence="5" id="KW-0804">Transcription</keyword>
<keyword evidence="6" id="KW-0539">Nucleus</keyword>
<feature type="domain" description="Zn(2)-C6 fungal-type" evidence="7">
    <location>
        <begin position="12"/>
        <end position="44"/>
    </location>
</feature>
<evidence type="ECO:0000256" key="1">
    <source>
        <dbReference type="ARBA" id="ARBA00004123"/>
    </source>
</evidence>
<dbReference type="GeneID" id="55988355"/>
<reference evidence="9" key="1">
    <citation type="submission" date="2020-06" db="EMBL/GenBank/DDBJ databases">
        <title>A chromosome-scale genome assembly of Talaromyces rugulosus W13939.</title>
        <authorList>
            <person name="Wang B."/>
            <person name="Guo L."/>
            <person name="Ye K."/>
            <person name="Wang L."/>
        </authorList>
    </citation>
    <scope>NUCLEOTIDE SEQUENCE [LARGE SCALE GENOMIC DNA]</scope>
    <source>
        <strain evidence="9">W13939</strain>
    </source>
</reference>
<evidence type="ECO:0000313" key="8">
    <source>
        <dbReference type="EMBL" id="QKX53762.1"/>
    </source>
</evidence>
<dbReference type="InterPro" id="IPR007219">
    <property type="entry name" value="XnlR_reg_dom"/>
</dbReference>
<dbReference type="PANTHER" id="PTHR31001">
    <property type="entry name" value="UNCHARACTERIZED TRANSCRIPTIONAL REGULATORY PROTEIN"/>
    <property type="match status" value="1"/>
</dbReference>
<gene>
    <name evidence="8" type="ORF">TRUGW13939_00842</name>
</gene>
<dbReference type="Pfam" id="PF00172">
    <property type="entry name" value="Zn_clus"/>
    <property type="match status" value="1"/>
</dbReference>
<dbReference type="InterPro" id="IPR001138">
    <property type="entry name" value="Zn2Cys6_DnaBD"/>
</dbReference>
<dbReference type="PANTHER" id="PTHR31001:SF53">
    <property type="entry name" value="ZN(II)2CYS6 TRANSCRIPTION FACTOR (EUROFUNG)"/>
    <property type="match status" value="1"/>
</dbReference>
<dbReference type="RefSeq" id="XP_035339941.1">
    <property type="nucleotide sequence ID" value="XM_035484048.1"/>
</dbReference>
<organism evidence="8 9">
    <name type="scientific">Talaromyces rugulosus</name>
    <name type="common">Penicillium rugulosum</name>
    <dbReference type="NCBI Taxonomy" id="121627"/>
    <lineage>
        <taxon>Eukaryota</taxon>
        <taxon>Fungi</taxon>
        <taxon>Dikarya</taxon>
        <taxon>Ascomycota</taxon>
        <taxon>Pezizomycotina</taxon>
        <taxon>Eurotiomycetes</taxon>
        <taxon>Eurotiomycetidae</taxon>
        <taxon>Eurotiales</taxon>
        <taxon>Trichocomaceae</taxon>
        <taxon>Talaromyces</taxon>
        <taxon>Talaromyces sect. Islandici</taxon>
    </lineage>
</organism>
<protein>
    <recommendedName>
        <fullName evidence="7">Zn(2)-C6 fungal-type domain-containing protein</fullName>
    </recommendedName>
</protein>
<dbReference type="GO" id="GO:0008270">
    <property type="term" value="F:zinc ion binding"/>
    <property type="evidence" value="ECO:0007669"/>
    <property type="project" value="InterPro"/>
</dbReference>
<dbReference type="GO" id="GO:0005634">
    <property type="term" value="C:nucleus"/>
    <property type="evidence" value="ECO:0007669"/>
    <property type="project" value="UniProtKB-SubCell"/>
</dbReference>
<accession>A0A7H8QJC9</accession>
<dbReference type="AlphaFoldDB" id="A0A7H8QJC9"/>
<sequence>MSAKRRNGLLSSCEPCRLSKLRCDHLTPVCGRCLQKGQSNACNYHPAPLTRSKIFDSLEPIRTRKKSKRPSIFRERGKKLANLRQVYRTSAASDPEQTTPSQYDNPAQNQASIFAGGFFGPSNCLAAFEEPEHNCNSSTNVCVKTETLPVDSDQIESGARIVALLEDLPIYHRLLDFRYSTCKPWVFSQRLSNEVIMPLYALRDELHQLSSKADKSLRKNAFSLSRKLFENTANPVESRRNMTPSEYFSSTARRWETIGLMFSWLASAMMLIPDEHECLQLKDGLIDKHELKNVAVEAAETCLAFCDDVGAMTDPLSWLLLRNTLMLDAVYGQSHLRPWRKLGDLANMVFALGWHQPQEPDCLNIPFFLCEIRKRVMVAAYALDKELATHLGRPPRIAWQYCNIQLPLDLSFDDIFAASTSEDQEKYYLQKIGPDGWNIDGQINSGSRGRLKLMFSTIREKILEVSLSPHSGNKVQKLLEIYAEHQQMRWNLPPSLDFQCNLLPEATFINPDSTGESIANVHLEFLNNDFMIYRTLAKQTGRLHYIGLPCAGVLARELLQQSRHQQQQQPPLPRSEIVQNLTIFASHLENCLDAEGNDVITKRGLDAIRGILARVLAPMDGSDTSLSAPQHDTNGMSPMGSTAFLQHGSDVADDFDLEMMAELDSIDWAQESLLLNFT</sequence>
<dbReference type="OrthoDB" id="4898680at2759"/>
<keyword evidence="3" id="KW-0805">Transcription regulation</keyword>
<dbReference type="Proteomes" id="UP000509510">
    <property type="component" value="Chromosome I"/>
</dbReference>
<evidence type="ECO:0000256" key="4">
    <source>
        <dbReference type="ARBA" id="ARBA00023125"/>
    </source>
</evidence>
<comment type="subcellular location">
    <subcellularLocation>
        <location evidence="1">Nucleus</location>
    </subcellularLocation>
</comment>
<dbReference type="InterPro" id="IPR036864">
    <property type="entry name" value="Zn2-C6_fun-type_DNA-bd_sf"/>
</dbReference>
<dbReference type="SUPFAM" id="SSF57701">
    <property type="entry name" value="Zn2/Cys6 DNA-binding domain"/>
    <property type="match status" value="1"/>
</dbReference>
<evidence type="ECO:0000259" key="7">
    <source>
        <dbReference type="PROSITE" id="PS50048"/>
    </source>
</evidence>
<evidence type="ECO:0000256" key="2">
    <source>
        <dbReference type="ARBA" id="ARBA00022723"/>
    </source>
</evidence>
<dbReference type="GO" id="GO:0003677">
    <property type="term" value="F:DNA binding"/>
    <property type="evidence" value="ECO:0007669"/>
    <property type="project" value="UniProtKB-KW"/>
</dbReference>
<dbReference type="CDD" id="cd00067">
    <property type="entry name" value="GAL4"/>
    <property type="match status" value="1"/>
</dbReference>